<gene>
    <name evidence="1" type="ORF">J4709_11310</name>
</gene>
<evidence type="ECO:0000313" key="1">
    <source>
        <dbReference type="EMBL" id="MBO2458160.1"/>
    </source>
</evidence>
<proteinExistence type="predicted"/>
<protein>
    <submittedName>
        <fullName evidence="1">Uncharacterized protein</fullName>
    </submittedName>
</protein>
<reference evidence="1 2" key="1">
    <citation type="submission" date="2021-03" db="EMBL/GenBank/DDBJ databases">
        <title>Actinomadura violae sp. nov., isolated from lichen in Thailand.</title>
        <authorList>
            <person name="Kanchanasin P."/>
            <person name="Saeng-In P."/>
            <person name="Phongsopitanun W."/>
            <person name="Yuki M."/>
            <person name="Kudo T."/>
            <person name="Ohkuma M."/>
            <person name="Tanasupawat S."/>
        </authorList>
    </citation>
    <scope>NUCLEOTIDE SEQUENCE [LARGE SCALE GENOMIC DNA]</scope>
    <source>
        <strain evidence="1 2">LCR2-06</strain>
    </source>
</reference>
<sequence length="96" mass="10563">MTPERANADELSTLSSKQLHDQAVDLAKDRNDIAFVWELLRAIPAAVAATGQFDRAEFDLLHGLSLLQELTHAGQGEVANALRPFYIDYLTQHSGS</sequence>
<name>A0ABS3RN28_9ACTN</name>
<keyword evidence="2" id="KW-1185">Reference proteome</keyword>
<comment type="caution">
    <text evidence="1">The sequence shown here is derived from an EMBL/GenBank/DDBJ whole genome shotgun (WGS) entry which is preliminary data.</text>
</comment>
<dbReference type="EMBL" id="JAGEPF010000006">
    <property type="protein sequence ID" value="MBO2458160.1"/>
    <property type="molecule type" value="Genomic_DNA"/>
</dbReference>
<organism evidence="1 2">
    <name type="scientific">Actinomadura violacea</name>
    <dbReference type="NCBI Taxonomy" id="2819934"/>
    <lineage>
        <taxon>Bacteria</taxon>
        <taxon>Bacillati</taxon>
        <taxon>Actinomycetota</taxon>
        <taxon>Actinomycetes</taxon>
        <taxon>Streptosporangiales</taxon>
        <taxon>Thermomonosporaceae</taxon>
        <taxon>Actinomadura</taxon>
    </lineage>
</organism>
<evidence type="ECO:0000313" key="2">
    <source>
        <dbReference type="Proteomes" id="UP000680206"/>
    </source>
</evidence>
<dbReference type="Proteomes" id="UP000680206">
    <property type="component" value="Unassembled WGS sequence"/>
</dbReference>
<accession>A0ABS3RN28</accession>